<dbReference type="EMBL" id="MCGR01000028">
    <property type="protein sequence ID" value="ORY78919.1"/>
    <property type="molecule type" value="Genomic_DNA"/>
</dbReference>
<accession>A0A1Y2F4X5</accession>
<sequence>MAVIQDLLLELLRRILELMTDERDTWPSHRHFCLTSLVNRAWRKPSQALLFYNLDPGSRVYTLVGTLPSNAGSTLKTVESLELLGFGTVYIKDLVTSLRAPLAVLATELASGWKDGGNVVAELAAILELPVMTKLKRWRLDDSRDWGTRLSEDEKAQWEKSCRARGVEPRDLRRFFTEVLSNTEKEPKLEP</sequence>
<dbReference type="InParanoid" id="A0A1Y2F4X5"/>
<name>A0A1Y2F4X5_9BASI</name>
<proteinExistence type="predicted"/>
<protein>
    <submittedName>
        <fullName evidence="1">Uncharacterized protein</fullName>
    </submittedName>
</protein>
<dbReference type="Proteomes" id="UP000193467">
    <property type="component" value="Unassembled WGS sequence"/>
</dbReference>
<gene>
    <name evidence="1" type="ORF">BCR35DRAFT_332246</name>
</gene>
<comment type="caution">
    <text evidence="1">The sequence shown here is derived from an EMBL/GenBank/DDBJ whole genome shotgun (WGS) entry which is preliminary data.</text>
</comment>
<evidence type="ECO:0000313" key="2">
    <source>
        <dbReference type="Proteomes" id="UP000193467"/>
    </source>
</evidence>
<organism evidence="1 2">
    <name type="scientific">Leucosporidium creatinivorum</name>
    <dbReference type="NCBI Taxonomy" id="106004"/>
    <lineage>
        <taxon>Eukaryota</taxon>
        <taxon>Fungi</taxon>
        <taxon>Dikarya</taxon>
        <taxon>Basidiomycota</taxon>
        <taxon>Pucciniomycotina</taxon>
        <taxon>Microbotryomycetes</taxon>
        <taxon>Leucosporidiales</taxon>
        <taxon>Leucosporidium</taxon>
    </lineage>
</organism>
<evidence type="ECO:0000313" key="1">
    <source>
        <dbReference type="EMBL" id="ORY78919.1"/>
    </source>
</evidence>
<dbReference type="AlphaFoldDB" id="A0A1Y2F4X5"/>
<reference evidence="1 2" key="1">
    <citation type="submission" date="2016-07" db="EMBL/GenBank/DDBJ databases">
        <title>Pervasive Adenine N6-methylation of Active Genes in Fungi.</title>
        <authorList>
            <consortium name="DOE Joint Genome Institute"/>
            <person name="Mondo S.J."/>
            <person name="Dannebaum R.O."/>
            <person name="Kuo R.C."/>
            <person name="Labutti K."/>
            <person name="Haridas S."/>
            <person name="Kuo A."/>
            <person name="Salamov A."/>
            <person name="Ahrendt S.R."/>
            <person name="Lipzen A."/>
            <person name="Sullivan W."/>
            <person name="Andreopoulos W.B."/>
            <person name="Clum A."/>
            <person name="Lindquist E."/>
            <person name="Daum C."/>
            <person name="Ramamoorthy G.K."/>
            <person name="Gryganskyi A."/>
            <person name="Culley D."/>
            <person name="Magnuson J.K."/>
            <person name="James T.Y."/>
            <person name="O'Malley M.A."/>
            <person name="Stajich J.E."/>
            <person name="Spatafora J.W."/>
            <person name="Visel A."/>
            <person name="Grigoriev I.V."/>
        </authorList>
    </citation>
    <scope>NUCLEOTIDE SEQUENCE [LARGE SCALE GENOMIC DNA]</scope>
    <source>
        <strain evidence="1 2">62-1032</strain>
    </source>
</reference>
<keyword evidence="2" id="KW-1185">Reference proteome</keyword>